<reference evidence="2 3" key="1">
    <citation type="submission" date="2015-08" db="EMBL/GenBank/DDBJ databases">
        <title>Genomic sequence of Lactobacillus heilongjiangensis DSM 28069, isolated from Chinese traditional pickle.</title>
        <authorList>
            <person name="Jiang X."/>
            <person name="Zheng B."/>
            <person name="Cheng H."/>
        </authorList>
    </citation>
    <scope>NUCLEOTIDE SEQUENCE [LARGE SCALE GENOMIC DNA]</scope>
    <source>
        <strain evidence="2 3">DSM 28069</strain>
    </source>
</reference>
<dbReference type="RefSeq" id="WP_041499253.1">
    <property type="nucleotide sequence ID" value="NZ_BJDV01000008.1"/>
</dbReference>
<dbReference type="Gene3D" id="1.10.10.2840">
    <property type="entry name" value="PucR C-terminal helix-turn-helix domain"/>
    <property type="match status" value="1"/>
</dbReference>
<evidence type="ECO:0000313" key="2">
    <source>
        <dbReference type="EMBL" id="ALB28528.1"/>
    </source>
</evidence>
<dbReference type="SUPFAM" id="SSF46689">
    <property type="entry name" value="Homeodomain-like"/>
    <property type="match status" value="1"/>
</dbReference>
<dbReference type="InterPro" id="IPR009057">
    <property type="entry name" value="Homeodomain-like_sf"/>
</dbReference>
<dbReference type="InterPro" id="IPR025736">
    <property type="entry name" value="PucR_C-HTH_dom"/>
</dbReference>
<dbReference type="KEGG" id="lhi:JP39_03665"/>
<dbReference type="Pfam" id="PF13556">
    <property type="entry name" value="HTH_30"/>
    <property type="match status" value="1"/>
</dbReference>
<protein>
    <recommendedName>
        <fullName evidence="1">PucR C-terminal helix-turn-helix domain-containing protein</fullName>
    </recommendedName>
</protein>
<gene>
    <name evidence="2" type="ORF">JP39_03665</name>
</gene>
<dbReference type="STRING" id="1074467.JP39_03665"/>
<dbReference type="AlphaFoldDB" id="A0A0K2LBE6"/>
<dbReference type="PANTHER" id="PTHR33744">
    <property type="entry name" value="CARBOHYDRATE DIACID REGULATOR"/>
    <property type="match status" value="1"/>
</dbReference>
<sequence>MVGSVARFLKLYPSAKLTTEPVSNATSFNCLIAGQWINVDKRNLTEPEKFLLSLMSQEDSSKAVQNNWWHFLTGKADDIPTINKNVRIIQFEIQKNETKQNAIEWLRVFKDTFDDVVDCFLISNNSGVLIETETTSCMDKESIQQMVQLLDSDFYTKSNLYIGQFWPVDEKLPNIFESERRLFKKSIEMRDRVNNLSTVILDFLVEQNLKNTDLFKSLRDKIEIDHKTTQMIDALYRCDSNLAKTSKMLFLHRNTLLYRIEKFYEQTGFDLKDRDDLILCFLLLK</sequence>
<dbReference type="EMBL" id="CP012559">
    <property type="protein sequence ID" value="ALB28528.1"/>
    <property type="molecule type" value="Genomic_DNA"/>
</dbReference>
<organism evidence="2 3">
    <name type="scientific">Companilactobacillus heilongjiangensis</name>
    <dbReference type="NCBI Taxonomy" id="1074467"/>
    <lineage>
        <taxon>Bacteria</taxon>
        <taxon>Bacillati</taxon>
        <taxon>Bacillota</taxon>
        <taxon>Bacilli</taxon>
        <taxon>Lactobacillales</taxon>
        <taxon>Lactobacillaceae</taxon>
        <taxon>Companilactobacillus</taxon>
    </lineage>
</organism>
<proteinExistence type="predicted"/>
<accession>A0A0K2LBE6</accession>
<feature type="domain" description="PucR C-terminal helix-turn-helix" evidence="1">
    <location>
        <begin position="231"/>
        <end position="284"/>
    </location>
</feature>
<dbReference type="InterPro" id="IPR051448">
    <property type="entry name" value="CdaR-like_regulators"/>
</dbReference>
<evidence type="ECO:0000313" key="3">
    <source>
        <dbReference type="Proteomes" id="UP000061546"/>
    </source>
</evidence>
<evidence type="ECO:0000259" key="1">
    <source>
        <dbReference type="Pfam" id="PF13556"/>
    </source>
</evidence>
<dbReference type="PANTHER" id="PTHR33744:SF15">
    <property type="entry name" value="CARBOHYDRATE DIACID REGULATOR"/>
    <property type="match status" value="1"/>
</dbReference>
<keyword evidence="3" id="KW-1185">Reference proteome</keyword>
<name>A0A0K2LBE6_9LACO</name>
<dbReference type="InterPro" id="IPR042070">
    <property type="entry name" value="PucR_C-HTH_sf"/>
</dbReference>
<dbReference type="Proteomes" id="UP000061546">
    <property type="component" value="Chromosome"/>
</dbReference>